<accession>A0A3B0V635</accession>
<protein>
    <recommendedName>
        <fullName evidence="2">LVIVD repeat protein</fullName>
    </recommendedName>
</protein>
<organism evidence="1">
    <name type="scientific">hydrothermal vent metagenome</name>
    <dbReference type="NCBI Taxonomy" id="652676"/>
    <lineage>
        <taxon>unclassified sequences</taxon>
        <taxon>metagenomes</taxon>
        <taxon>ecological metagenomes</taxon>
    </lineage>
</organism>
<dbReference type="EMBL" id="UOES01000249">
    <property type="protein sequence ID" value="VAW27494.1"/>
    <property type="molecule type" value="Genomic_DNA"/>
</dbReference>
<dbReference type="SUPFAM" id="SSF63825">
    <property type="entry name" value="YWTD domain"/>
    <property type="match status" value="1"/>
</dbReference>
<dbReference type="Gene3D" id="2.130.10.10">
    <property type="entry name" value="YVTN repeat-like/Quinoprotein amine dehydrogenase"/>
    <property type="match status" value="1"/>
</dbReference>
<gene>
    <name evidence="1" type="ORF">MNBD_BACTEROID06-736</name>
</gene>
<dbReference type="InterPro" id="IPR015943">
    <property type="entry name" value="WD40/YVTN_repeat-like_dom_sf"/>
</dbReference>
<dbReference type="Pfam" id="PF08309">
    <property type="entry name" value="LVIVD"/>
    <property type="match status" value="3"/>
</dbReference>
<name>A0A3B0V635_9ZZZZ</name>
<dbReference type="InterPro" id="IPR013211">
    <property type="entry name" value="LVIVD"/>
</dbReference>
<evidence type="ECO:0008006" key="2">
    <source>
        <dbReference type="Google" id="ProtNLM"/>
    </source>
</evidence>
<sequence length="167" mass="18657">METIFPFGNYLFLGSTTGVLIIDVSNPGLPKFVSDYQHVLSCDPVVTDGDYAYVTLRSGNFCGQSDDELQILDLSDINNPELIVQYALTSPKGLAINNNILYVCDEGIRIFDVSNKSDIRELNFIPNILANDVIYYNNQLLVTADDGFYQFDVTNTTNVKQIGQFTF</sequence>
<dbReference type="AlphaFoldDB" id="A0A3B0V635"/>
<reference evidence="1" key="1">
    <citation type="submission" date="2018-06" db="EMBL/GenBank/DDBJ databases">
        <authorList>
            <person name="Zhirakovskaya E."/>
        </authorList>
    </citation>
    <scope>NUCLEOTIDE SEQUENCE</scope>
</reference>
<evidence type="ECO:0000313" key="1">
    <source>
        <dbReference type="EMBL" id="VAW27494.1"/>
    </source>
</evidence>
<proteinExistence type="predicted"/>